<reference evidence="5 6" key="1">
    <citation type="journal article" date="2024" name="Science">
        <title>Giant polyketide synthase enzymes in the biosynthesis of giant marine polyether toxins.</title>
        <authorList>
            <person name="Fallon T.R."/>
            <person name="Shende V.V."/>
            <person name="Wierzbicki I.H."/>
            <person name="Pendleton A.L."/>
            <person name="Watervoot N.F."/>
            <person name="Auber R.P."/>
            <person name="Gonzalez D.J."/>
            <person name="Wisecaver J.H."/>
            <person name="Moore B.S."/>
        </authorList>
    </citation>
    <scope>NUCLEOTIDE SEQUENCE [LARGE SCALE GENOMIC DNA]</scope>
    <source>
        <strain evidence="5 6">12B1</strain>
    </source>
</reference>
<dbReference type="GO" id="GO:0085020">
    <property type="term" value="P:protein K6-linked ubiquitination"/>
    <property type="evidence" value="ECO:0007669"/>
    <property type="project" value="TreeGrafter"/>
</dbReference>
<feature type="repeat" description="ANK" evidence="3">
    <location>
        <begin position="388"/>
        <end position="420"/>
    </location>
</feature>
<organism evidence="5 6">
    <name type="scientific">Prymnesium parvum</name>
    <name type="common">Toxic golden alga</name>
    <dbReference type="NCBI Taxonomy" id="97485"/>
    <lineage>
        <taxon>Eukaryota</taxon>
        <taxon>Haptista</taxon>
        <taxon>Haptophyta</taxon>
        <taxon>Prymnesiophyceae</taxon>
        <taxon>Prymnesiales</taxon>
        <taxon>Prymnesiaceae</taxon>
        <taxon>Prymnesium</taxon>
    </lineage>
</organism>
<evidence type="ECO:0000256" key="2">
    <source>
        <dbReference type="ARBA" id="ARBA00023043"/>
    </source>
</evidence>
<proteinExistence type="predicted"/>
<dbReference type="Pfam" id="PF13857">
    <property type="entry name" value="Ank_5"/>
    <property type="match status" value="1"/>
</dbReference>
<dbReference type="EMBL" id="JBGBPQ010000001">
    <property type="protein sequence ID" value="KAL1529249.1"/>
    <property type="molecule type" value="Genomic_DNA"/>
</dbReference>
<evidence type="ECO:0000256" key="1">
    <source>
        <dbReference type="ARBA" id="ARBA00022737"/>
    </source>
</evidence>
<name>A0AB34K5Q0_PRYPA</name>
<feature type="repeat" description="ANK" evidence="3">
    <location>
        <begin position="488"/>
        <end position="520"/>
    </location>
</feature>
<comment type="caution">
    <text evidence="5">The sequence shown here is derived from an EMBL/GenBank/DDBJ whole genome shotgun (WGS) entry which is preliminary data.</text>
</comment>
<dbReference type="Proteomes" id="UP001515480">
    <property type="component" value="Unassembled WGS sequence"/>
</dbReference>
<feature type="region of interest" description="Disordered" evidence="4">
    <location>
        <begin position="559"/>
        <end position="585"/>
    </location>
</feature>
<dbReference type="AlphaFoldDB" id="A0AB34K5Q0"/>
<dbReference type="SMART" id="SM00248">
    <property type="entry name" value="ANK"/>
    <property type="match status" value="13"/>
</dbReference>
<gene>
    <name evidence="5" type="ORF">AB1Y20_000204</name>
</gene>
<dbReference type="GO" id="GO:0004842">
    <property type="term" value="F:ubiquitin-protein transferase activity"/>
    <property type="evidence" value="ECO:0007669"/>
    <property type="project" value="TreeGrafter"/>
</dbReference>
<dbReference type="PROSITE" id="PS50088">
    <property type="entry name" value="ANK_REPEAT"/>
    <property type="match status" value="7"/>
</dbReference>
<dbReference type="PROSITE" id="PS50297">
    <property type="entry name" value="ANK_REP_REGION"/>
    <property type="match status" value="6"/>
</dbReference>
<dbReference type="Pfam" id="PF12796">
    <property type="entry name" value="Ank_2"/>
    <property type="match status" value="4"/>
</dbReference>
<dbReference type="PRINTS" id="PR01415">
    <property type="entry name" value="ANKYRIN"/>
</dbReference>
<accession>A0AB34K5Q0</accession>
<keyword evidence="2 3" id="KW-0040">ANK repeat</keyword>
<feature type="repeat" description="ANK" evidence="3">
    <location>
        <begin position="455"/>
        <end position="487"/>
    </location>
</feature>
<dbReference type="InterPro" id="IPR036770">
    <property type="entry name" value="Ankyrin_rpt-contain_sf"/>
</dbReference>
<dbReference type="Gene3D" id="1.25.40.20">
    <property type="entry name" value="Ankyrin repeat-containing domain"/>
    <property type="match status" value="5"/>
</dbReference>
<evidence type="ECO:0000313" key="5">
    <source>
        <dbReference type="EMBL" id="KAL1529249.1"/>
    </source>
</evidence>
<dbReference type="PANTHER" id="PTHR24171:SF8">
    <property type="entry name" value="BRCA1-ASSOCIATED RING DOMAIN PROTEIN 1"/>
    <property type="match status" value="1"/>
</dbReference>
<protein>
    <submittedName>
        <fullName evidence="5">Uncharacterized protein</fullName>
    </submittedName>
</protein>
<feature type="repeat" description="ANK" evidence="3">
    <location>
        <begin position="89"/>
        <end position="121"/>
    </location>
</feature>
<feature type="repeat" description="ANK" evidence="3">
    <location>
        <begin position="355"/>
        <end position="387"/>
    </location>
</feature>
<keyword evidence="1" id="KW-0677">Repeat</keyword>
<feature type="repeat" description="ANK" evidence="3">
    <location>
        <begin position="189"/>
        <end position="221"/>
    </location>
</feature>
<keyword evidence="6" id="KW-1185">Reference proteome</keyword>
<evidence type="ECO:0000313" key="6">
    <source>
        <dbReference type="Proteomes" id="UP001515480"/>
    </source>
</evidence>
<sequence>MERLFASFALLVGFVAFSLPLLFHDTKHLWSAPPPSAEPTPAIPSFPPYQHEDEPSSEFRKAVNEGDLRRLEELVREHGDGLVNKEHWHGNTPIFEAARSGQLGVVEWLVARGAPADATNEWGDSAINEAASMGHFDVAWRLADLGANVSRTPPSGHSSLLLSAVRHRSVSALEQLASRGADLGTRHWNGNTALHEAARTGELELIRWLVSHGADVNATNDSGEGALAEAAVMGHFDAVWELLRAGAAVGGGSQVATLVMAAVRHDQTELLELLHARGVEVGRVAQHGSTALVEAARGNHKLAFDWLLQHGANASAGADEGHGETPLAAAAYAGHFHLVWQLHQAGARLNETNEMGGTPLFPAVYFNDEESVHRLVDAGLEVDHANHRGDTPLQIACGRGHLGLVRFLRRHGASLGPHGKRGDTPLLRAARFRKLEVVEYLLREEHVDVDVANRRGDTALLEAARAGASKVVLELLDRGATLSHRNGRGMTAFLEAADHGHFEVMRLLHERGVDVHAVNNNGENAADLSKWGREAEKITDWLSKLGVVAQHEDEHHIADPHAHGMHHGDGDLHHVQHENPPGADS</sequence>
<feature type="compositionally biased region" description="Basic and acidic residues" evidence="4">
    <location>
        <begin position="559"/>
        <end position="577"/>
    </location>
</feature>
<dbReference type="InterPro" id="IPR002110">
    <property type="entry name" value="Ankyrin_rpt"/>
</dbReference>
<evidence type="ECO:0000256" key="3">
    <source>
        <dbReference type="PROSITE-ProRule" id="PRU00023"/>
    </source>
</evidence>
<dbReference type="SUPFAM" id="SSF48403">
    <property type="entry name" value="Ankyrin repeat"/>
    <property type="match status" value="2"/>
</dbReference>
<feature type="repeat" description="ANK" evidence="3">
    <location>
        <begin position="322"/>
        <end position="354"/>
    </location>
</feature>
<evidence type="ECO:0000256" key="4">
    <source>
        <dbReference type="SAM" id="MobiDB-lite"/>
    </source>
</evidence>
<dbReference type="PANTHER" id="PTHR24171">
    <property type="entry name" value="ANKYRIN REPEAT DOMAIN-CONTAINING PROTEIN 39-RELATED"/>
    <property type="match status" value="1"/>
</dbReference>